<evidence type="ECO:0000256" key="1">
    <source>
        <dbReference type="SAM" id="MobiDB-lite"/>
    </source>
</evidence>
<evidence type="ECO:0000313" key="2">
    <source>
        <dbReference type="EMBL" id="KAJ8378301.1"/>
    </source>
</evidence>
<organism evidence="2 3">
    <name type="scientific">Aldrovandia affinis</name>
    <dbReference type="NCBI Taxonomy" id="143900"/>
    <lineage>
        <taxon>Eukaryota</taxon>
        <taxon>Metazoa</taxon>
        <taxon>Chordata</taxon>
        <taxon>Craniata</taxon>
        <taxon>Vertebrata</taxon>
        <taxon>Euteleostomi</taxon>
        <taxon>Actinopterygii</taxon>
        <taxon>Neopterygii</taxon>
        <taxon>Teleostei</taxon>
        <taxon>Notacanthiformes</taxon>
        <taxon>Halosauridae</taxon>
        <taxon>Aldrovandia</taxon>
    </lineage>
</organism>
<proteinExistence type="predicted"/>
<gene>
    <name evidence="2" type="ORF">AAFF_G00243790</name>
</gene>
<accession>A0AAD7RDJ7</accession>
<dbReference type="AlphaFoldDB" id="A0AAD7RDJ7"/>
<sequence length="118" mass="12882">MFKTLREEVWRRGDLSKRLDHGVPSASSVLMAGTVPGRPVTRDRVQLRDACACGQWATVAVAPAASVPGASADRREPRHFRRERSKLGEVDPEPPGPSFLFLTTQNEASLAAQSTEKV</sequence>
<comment type="caution">
    <text evidence="2">The sequence shown here is derived from an EMBL/GenBank/DDBJ whole genome shotgun (WGS) entry which is preliminary data.</text>
</comment>
<feature type="region of interest" description="Disordered" evidence="1">
    <location>
        <begin position="65"/>
        <end position="103"/>
    </location>
</feature>
<evidence type="ECO:0000313" key="3">
    <source>
        <dbReference type="Proteomes" id="UP001221898"/>
    </source>
</evidence>
<name>A0AAD7RDJ7_9TELE</name>
<reference evidence="2" key="1">
    <citation type="journal article" date="2023" name="Science">
        <title>Genome structures resolve the early diversification of teleost fishes.</title>
        <authorList>
            <person name="Parey E."/>
            <person name="Louis A."/>
            <person name="Montfort J."/>
            <person name="Bouchez O."/>
            <person name="Roques C."/>
            <person name="Iampietro C."/>
            <person name="Lluch J."/>
            <person name="Castinel A."/>
            <person name="Donnadieu C."/>
            <person name="Desvignes T."/>
            <person name="Floi Bucao C."/>
            <person name="Jouanno E."/>
            <person name="Wen M."/>
            <person name="Mejri S."/>
            <person name="Dirks R."/>
            <person name="Jansen H."/>
            <person name="Henkel C."/>
            <person name="Chen W.J."/>
            <person name="Zahm M."/>
            <person name="Cabau C."/>
            <person name="Klopp C."/>
            <person name="Thompson A.W."/>
            <person name="Robinson-Rechavi M."/>
            <person name="Braasch I."/>
            <person name="Lecointre G."/>
            <person name="Bobe J."/>
            <person name="Postlethwait J.H."/>
            <person name="Berthelot C."/>
            <person name="Roest Crollius H."/>
            <person name="Guiguen Y."/>
        </authorList>
    </citation>
    <scope>NUCLEOTIDE SEQUENCE</scope>
    <source>
        <strain evidence="2">NC1722</strain>
    </source>
</reference>
<dbReference type="EMBL" id="JAINUG010000324">
    <property type="protein sequence ID" value="KAJ8378301.1"/>
    <property type="molecule type" value="Genomic_DNA"/>
</dbReference>
<protein>
    <submittedName>
        <fullName evidence="2">Uncharacterized protein</fullName>
    </submittedName>
</protein>
<dbReference type="Proteomes" id="UP001221898">
    <property type="component" value="Unassembled WGS sequence"/>
</dbReference>
<keyword evidence="3" id="KW-1185">Reference proteome</keyword>